<dbReference type="AlphaFoldDB" id="A0A378XI76"/>
<reference evidence="5 6" key="1">
    <citation type="submission" date="2018-06" db="EMBL/GenBank/DDBJ databases">
        <authorList>
            <consortium name="Pathogen Informatics"/>
            <person name="Doyle S."/>
        </authorList>
    </citation>
    <scope>NUCLEOTIDE SEQUENCE [LARGE SCALE GENOMIC DNA]</scope>
    <source>
        <strain evidence="5 6">NCTC11997</strain>
    </source>
</reference>
<evidence type="ECO:0000256" key="3">
    <source>
        <dbReference type="SAM" id="SignalP"/>
    </source>
</evidence>
<dbReference type="Proteomes" id="UP000594903">
    <property type="component" value="Chromosome"/>
</dbReference>
<dbReference type="Proteomes" id="UP000254603">
    <property type="component" value="Unassembled WGS sequence"/>
</dbReference>
<evidence type="ECO:0000256" key="1">
    <source>
        <dbReference type="SAM" id="Coils"/>
    </source>
</evidence>
<evidence type="ECO:0000313" key="7">
    <source>
        <dbReference type="Proteomes" id="UP000594903"/>
    </source>
</evidence>
<dbReference type="STRING" id="1122619.GCA_000373745_01333"/>
<gene>
    <name evidence="4" type="ORF">I6G29_13195</name>
    <name evidence="5" type="ORF">NCTC11997_02709</name>
</gene>
<feature type="compositionally biased region" description="Basic and acidic residues" evidence="2">
    <location>
        <begin position="192"/>
        <end position="216"/>
    </location>
</feature>
<evidence type="ECO:0000313" key="6">
    <source>
        <dbReference type="Proteomes" id="UP000254603"/>
    </source>
</evidence>
<dbReference type="RefSeq" id="WP_018574517.1">
    <property type="nucleotide sequence ID" value="NZ_CP065725.1"/>
</dbReference>
<feature type="signal peptide" evidence="3">
    <location>
        <begin position="1"/>
        <end position="24"/>
    </location>
</feature>
<dbReference type="OrthoDB" id="8683766at2"/>
<evidence type="ECO:0000313" key="4">
    <source>
        <dbReference type="EMBL" id="QPT40035.1"/>
    </source>
</evidence>
<evidence type="ECO:0008006" key="8">
    <source>
        <dbReference type="Google" id="ProtNLM"/>
    </source>
</evidence>
<protein>
    <recommendedName>
        <fullName evidence="8">Periplasmic protein</fullName>
    </recommendedName>
</protein>
<evidence type="ECO:0000313" key="5">
    <source>
        <dbReference type="EMBL" id="SUA58390.1"/>
    </source>
</evidence>
<dbReference type="Gene3D" id="1.20.120.1490">
    <property type="match status" value="1"/>
</dbReference>
<evidence type="ECO:0000256" key="2">
    <source>
        <dbReference type="SAM" id="MobiDB-lite"/>
    </source>
</evidence>
<feature type="compositionally biased region" description="Basic and acidic residues" evidence="2">
    <location>
        <begin position="39"/>
        <end position="55"/>
    </location>
</feature>
<reference evidence="4 7" key="2">
    <citation type="submission" date="2020-12" db="EMBL/GenBank/DDBJ databases">
        <title>FDA dAtabase for Regulatory Grade micrObial Sequences (FDA-ARGOS): Supporting development and validation of Infectious Disease Dx tests.</title>
        <authorList>
            <person name="Sproer C."/>
            <person name="Gronow S."/>
            <person name="Severitt S."/>
            <person name="Schroder I."/>
            <person name="Tallon L."/>
            <person name="Sadzewicz L."/>
            <person name="Zhao X."/>
            <person name="Boylan J."/>
            <person name="Ott S."/>
            <person name="Bowen H."/>
            <person name="Vavikolanu K."/>
            <person name="Mehta A."/>
            <person name="Aluvathingal J."/>
            <person name="Nadendla S."/>
            <person name="Lowell S."/>
            <person name="Myers T."/>
            <person name="Yan Y."/>
            <person name="Sichtig H."/>
        </authorList>
    </citation>
    <scope>NUCLEOTIDE SEQUENCE [LARGE SCALE GENOMIC DNA]</scope>
    <source>
        <strain evidence="4 7">FDAARGOS_872</strain>
    </source>
</reference>
<feature type="chain" id="PRO_5016707290" description="Periplasmic protein" evidence="3">
    <location>
        <begin position="25"/>
        <end position="216"/>
    </location>
</feature>
<feature type="region of interest" description="Disordered" evidence="2">
    <location>
        <begin position="29"/>
        <end position="70"/>
    </location>
</feature>
<keyword evidence="7" id="KW-1185">Reference proteome</keyword>
<dbReference type="EMBL" id="CP065725">
    <property type="protein sequence ID" value="QPT40035.1"/>
    <property type="molecule type" value="Genomic_DNA"/>
</dbReference>
<keyword evidence="1" id="KW-0175">Coiled coil</keyword>
<keyword evidence="3" id="KW-0732">Signal</keyword>
<organism evidence="5 6">
    <name type="scientific">Oligella ureolytica</name>
    <dbReference type="NCBI Taxonomy" id="90244"/>
    <lineage>
        <taxon>Bacteria</taxon>
        <taxon>Pseudomonadati</taxon>
        <taxon>Pseudomonadota</taxon>
        <taxon>Betaproteobacteria</taxon>
        <taxon>Burkholderiales</taxon>
        <taxon>Alcaligenaceae</taxon>
        <taxon>Oligella</taxon>
    </lineage>
</organism>
<proteinExistence type="predicted"/>
<dbReference type="EMBL" id="UGSB01000001">
    <property type="protein sequence ID" value="SUA58390.1"/>
    <property type="molecule type" value="Genomic_DNA"/>
</dbReference>
<feature type="region of interest" description="Disordered" evidence="2">
    <location>
        <begin position="185"/>
        <end position="216"/>
    </location>
</feature>
<accession>A0A378XI76</accession>
<name>A0A378XI76_9BURK</name>
<sequence length="216" mass="24531">MKINSLLKVSAIALGLSLAGTTMAQSAPDSQAAEAVSQRADKTERGHHAHQGDKSRRGHHHHGMRGGKYHHGFKGDVGLLVPGYGPVSQEFTDTLALSDDQKSKIEALKAEIKQAMEERRESKEHPFAAVEEKRAKQLAEQKLDPEAMLKERQKIKESMQERHEEFTEEWLAIWNDLNDEQQAKVAGYFQEQDAKRAERAEKRQQKKQERSEQKSQ</sequence>
<feature type="compositionally biased region" description="Basic residues" evidence="2">
    <location>
        <begin position="56"/>
        <end position="70"/>
    </location>
</feature>
<feature type="coiled-coil region" evidence="1">
    <location>
        <begin position="98"/>
        <end position="125"/>
    </location>
</feature>